<reference evidence="1 2" key="1">
    <citation type="submission" date="2018-04" db="EMBL/GenBank/DDBJ databases">
        <title>Genomic Encyclopedia of Archaeal and Bacterial Type Strains, Phase II (KMG-II): from individual species to whole genera.</title>
        <authorList>
            <person name="Goeker M."/>
        </authorList>
    </citation>
    <scope>NUCLEOTIDE SEQUENCE [LARGE SCALE GENOMIC DNA]</scope>
    <source>
        <strain evidence="1 2">DSM 12244</strain>
    </source>
</reference>
<dbReference type="AlphaFoldDB" id="A0A2T6CII7"/>
<sequence>MLVALSPSLNCEAIEAASWSGAVRCFRRRIAPISTVKKTNARIANYLLQFVCCCHKSGYRKPCIRLESVVAIATNQQPTFLWRPNLPVGNADRNCQMSAMSPFIPFPMECNLPNLRFCSARTAPFCRRQTYGLTGRARWHFRGSEVRTADIWQLIPPKCQAEPAIGLAQVQRPHPPNQKRASACTGPFQISCQPEGPQLQT</sequence>
<accession>A0A2T6CII7</accession>
<protein>
    <submittedName>
        <fullName evidence="1">Uncharacterized protein</fullName>
    </submittedName>
</protein>
<dbReference type="EMBL" id="QBKU01000002">
    <property type="protein sequence ID" value="PTX75323.1"/>
    <property type="molecule type" value="Genomic_DNA"/>
</dbReference>
<gene>
    <name evidence="1" type="ORF">C8N31_102429</name>
</gene>
<dbReference type="Proteomes" id="UP000244092">
    <property type="component" value="Unassembled WGS sequence"/>
</dbReference>
<comment type="caution">
    <text evidence="1">The sequence shown here is derived from an EMBL/GenBank/DDBJ whole genome shotgun (WGS) entry which is preliminary data.</text>
</comment>
<organism evidence="1 2">
    <name type="scientific">Sulfitobacter mediterraneus</name>
    <dbReference type="NCBI Taxonomy" id="83219"/>
    <lineage>
        <taxon>Bacteria</taxon>
        <taxon>Pseudomonadati</taxon>
        <taxon>Pseudomonadota</taxon>
        <taxon>Alphaproteobacteria</taxon>
        <taxon>Rhodobacterales</taxon>
        <taxon>Roseobacteraceae</taxon>
        <taxon>Sulfitobacter</taxon>
    </lineage>
</organism>
<name>A0A2T6CII7_9RHOB</name>
<evidence type="ECO:0000313" key="2">
    <source>
        <dbReference type="Proteomes" id="UP000244092"/>
    </source>
</evidence>
<evidence type="ECO:0000313" key="1">
    <source>
        <dbReference type="EMBL" id="PTX75323.1"/>
    </source>
</evidence>
<proteinExistence type="predicted"/>